<comment type="caution">
    <text evidence="1">The sequence shown here is derived from an EMBL/GenBank/DDBJ whole genome shotgun (WGS) entry which is preliminary data.</text>
</comment>
<evidence type="ECO:0000313" key="2">
    <source>
        <dbReference type="Proteomes" id="UP000688947"/>
    </source>
</evidence>
<organism evidence="1 2">
    <name type="scientific">Phytophthora cactorum</name>
    <dbReference type="NCBI Taxonomy" id="29920"/>
    <lineage>
        <taxon>Eukaryota</taxon>
        <taxon>Sar</taxon>
        <taxon>Stramenopiles</taxon>
        <taxon>Oomycota</taxon>
        <taxon>Peronosporomycetes</taxon>
        <taxon>Peronosporales</taxon>
        <taxon>Peronosporaceae</taxon>
        <taxon>Phytophthora</taxon>
    </lineage>
</organism>
<name>A0A8T1U3S2_9STRA</name>
<dbReference type="Proteomes" id="UP000688947">
    <property type="component" value="Unassembled WGS sequence"/>
</dbReference>
<gene>
    <name evidence="1" type="ORF">JG687_00011655</name>
</gene>
<evidence type="ECO:0000313" key="1">
    <source>
        <dbReference type="EMBL" id="KAG6954699.1"/>
    </source>
</evidence>
<accession>A0A8T1U3S2</accession>
<reference evidence="1" key="1">
    <citation type="submission" date="2021-01" db="EMBL/GenBank/DDBJ databases">
        <title>Phytophthora aleatoria, a newly-described species from Pinus radiata is distinct from Phytophthora cactorum isolates based on comparative genomics.</title>
        <authorList>
            <person name="Mcdougal R."/>
            <person name="Panda P."/>
            <person name="Williams N."/>
            <person name="Studholme D.J."/>
        </authorList>
    </citation>
    <scope>NUCLEOTIDE SEQUENCE</scope>
    <source>
        <strain evidence="1">NZFS 3830</strain>
    </source>
</reference>
<proteinExistence type="predicted"/>
<sequence>MAKSNSPVVHSKKHTAHCTSHCFQLGTQRVILPKQYLSNCRVQRSVTRIGRSTRATIRTTTRMT</sequence>
<protein>
    <submittedName>
        <fullName evidence="1">Uncharacterized protein</fullName>
    </submittedName>
</protein>
<dbReference type="AlphaFoldDB" id="A0A8T1U3S2"/>
<dbReference type="EMBL" id="JAENGZ010000726">
    <property type="protein sequence ID" value="KAG6954699.1"/>
    <property type="molecule type" value="Genomic_DNA"/>
</dbReference>